<reference evidence="4 5" key="1">
    <citation type="submission" date="2014-03" db="EMBL/GenBank/DDBJ databases">
        <title>Genome sequence of Clostridium litorale W6, DSM 5388.</title>
        <authorList>
            <person name="Poehlein A."/>
            <person name="Jagirdar A."/>
            <person name="Khonsari B."/>
            <person name="Chibani C.M."/>
            <person name="Gutierrez Gutierrez D.A."/>
            <person name="Davydova E."/>
            <person name="Alghaithi H.S."/>
            <person name="Nair K.P."/>
            <person name="Dhamotharan K."/>
            <person name="Chandran L."/>
            <person name="G W."/>
            <person name="Daniel R."/>
        </authorList>
    </citation>
    <scope>NUCLEOTIDE SEQUENCE [LARGE SCALE GENOMIC DNA]</scope>
    <source>
        <strain evidence="4 5">W6</strain>
    </source>
</reference>
<gene>
    <name evidence="4" type="ORF">CLIT_23c02800</name>
</gene>
<organism evidence="4 5">
    <name type="scientific">Peptoclostridium litorale DSM 5388</name>
    <dbReference type="NCBI Taxonomy" id="1121324"/>
    <lineage>
        <taxon>Bacteria</taxon>
        <taxon>Bacillati</taxon>
        <taxon>Bacillota</taxon>
        <taxon>Clostridia</taxon>
        <taxon>Peptostreptococcales</taxon>
        <taxon>Peptoclostridiaceae</taxon>
        <taxon>Peptoclostridium</taxon>
    </lineage>
</organism>
<sequence>MTRKKRRVKRKISNYIIFVGIFSYIIYNLVISIMNTGIQTYTVKKGQLIESMPQRGVLLRDEQVFYSNAQGVPKYLFKEGERMGSNKNVCEIQISLADRKLKEEADTIQRRIDIIETGMVYSPNVLAPEKLDRMIDVKRHEIKNSFMDENILLIPRLKKEMMYLMDQKSILYGSFSNSGDKSSITSKISAIRNKMESSTKFIKNTFPGELCLSADGYEDMLKSDQLGKLDSQILSGIQNRNRISKGKDVNVGDPVFKIINNHYWYMVFTLESKEAKLFKKGKGLYVNVDDDMIYGVIKGLYKDKYGKYIMEFKTNAGSAAVHYERAHDVEIVLKNLNGIKIPQKAVVEKKGKKGVYVVSETGVATFKELNCVLGENGEYVILDYKKITRDKVKTVNLYDEIILNPKKVKEGRKIR</sequence>
<dbReference type="Pfam" id="PF26018">
    <property type="entry name" value="BSH_RND_rel"/>
    <property type="match status" value="2"/>
</dbReference>
<keyword evidence="5" id="KW-1185">Reference proteome</keyword>
<evidence type="ECO:0000313" key="5">
    <source>
        <dbReference type="Proteomes" id="UP000027946"/>
    </source>
</evidence>
<feature type="transmembrane region" description="Helical" evidence="1">
    <location>
        <begin position="12"/>
        <end position="34"/>
    </location>
</feature>
<name>A0A069RB38_PEPLI</name>
<keyword evidence="1" id="KW-0472">Membrane</keyword>
<keyword evidence="1" id="KW-0812">Transmembrane</keyword>
<keyword evidence="1" id="KW-1133">Transmembrane helix</keyword>
<protein>
    <recommendedName>
        <fullName evidence="6">Membrane fusion protein</fullName>
    </recommendedName>
</protein>
<feature type="domain" description="RND related barrel-sandwich hybrid" evidence="3">
    <location>
        <begin position="62"/>
        <end position="102"/>
    </location>
</feature>
<comment type="caution">
    <text evidence="4">The sequence shown here is derived from an EMBL/GenBank/DDBJ whole genome shotgun (WGS) entry which is preliminary data.</text>
</comment>
<dbReference type="OrthoDB" id="1834786at2"/>
<dbReference type="RefSeq" id="WP_038267759.1">
    <property type="nucleotide sequence ID" value="NZ_FSRH01000003.1"/>
</dbReference>
<proteinExistence type="predicted"/>
<dbReference type="EMBL" id="JJMM01000026">
    <property type="protein sequence ID" value="KDR94008.1"/>
    <property type="molecule type" value="Genomic_DNA"/>
</dbReference>
<dbReference type="eggNOG" id="COG0845">
    <property type="taxonomic scope" value="Bacteria"/>
</dbReference>
<dbReference type="Proteomes" id="UP000027946">
    <property type="component" value="Unassembled WGS sequence"/>
</dbReference>
<dbReference type="InterPro" id="IPR058709">
    <property type="entry name" value="BSH_RND-rel"/>
</dbReference>
<feature type="domain" description="RND related beta-barrel" evidence="2">
    <location>
        <begin position="264"/>
        <end position="335"/>
    </location>
</feature>
<evidence type="ECO:0000313" key="4">
    <source>
        <dbReference type="EMBL" id="KDR94008.1"/>
    </source>
</evidence>
<feature type="domain" description="RND related barrel-sandwich hybrid" evidence="3">
    <location>
        <begin position="174"/>
        <end position="260"/>
    </location>
</feature>
<dbReference type="Pfam" id="PF26011">
    <property type="entry name" value="Beta-barrel_RND_rel"/>
    <property type="match status" value="1"/>
</dbReference>
<dbReference type="AlphaFoldDB" id="A0A069RB38"/>
<accession>A0A069RB38</accession>
<evidence type="ECO:0000259" key="2">
    <source>
        <dbReference type="Pfam" id="PF26011"/>
    </source>
</evidence>
<evidence type="ECO:0008006" key="6">
    <source>
        <dbReference type="Google" id="ProtNLM"/>
    </source>
</evidence>
<evidence type="ECO:0000259" key="3">
    <source>
        <dbReference type="Pfam" id="PF26018"/>
    </source>
</evidence>
<evidence type="ECO:0000256" key="1">
    <source>
        <dbReference type="SAM" id="Phobius"/>
    </source>
</evidence>
<dbReference type="InterPro" id="IPR058729">
    <property type="entry name" value="Beta-barrel_RND-rel"/>
</dbReference>
<dbReference type="STRING" id="1121324.CLIT_23c02800"/>